<dbReference type="RefSeq" id="WP_090388333.1">
    <property type="nucleotide sequence ID" value="NZ_FMZO01000001.1"/>
</dbReference>
<dbReference type="EMBL" id="FMZO01000001">
    <property type="protein sequence ID" value="SDC12869.1"/>
    <property type="molecule type" value="Genomic_DNA"/>
</dbReference>
<evidence type="ECO:0000256" key="1">
    <source>
        <dbReference type="SAM" id="MobiDB-lite"/>
    </source>
</evidence>
<proteinExistence type="predicted"/>
<dbReference type="Proteomes" id="UP000198757">
    <property type="component" value="Unassembled WGS sequence"/>
</dbReference>
<dbReference type="InterPro" id="IPR011040">
    <property type="entry name" value="Sialidase"/>
</dbReference>
<dbReference type="PANTHER" id="PTHR43752:SF2">
    <property type="entry name" value="BNR_ASP-BOX REPEAT FAMILY PROTEIN"/>
    <property type="match status" value="1"/>
</dbReference>
<protein>
    <submittedName>
        <fullName evidence="3">BNR repeat-like domain-containing protein</fullName>
    </submittedName>
</protein>
<dbReference type="PANTHER" id="PTHR43752">
    <property type="entry name" value="BNR/ASP-BOX REPEAT FAMILY PROTEIN"/>
    <property type="match status" value="1"/>
</dbReference>
<feature type="region of interest" description="Disordered" evidence="1">
    <location>
        <begin position="1"/>
        <end position="23"/>
    </location>
</feature>
<sequence>MFQYDFPGSRTEALGRPGNRNNPQYRYNGVPHGAATRLLPVLAALLLSSIVCGQQSSVAGVRKIRDIVIYEDSLFFSSFPSVVKKKDGTLFLAFRRAPERRVLGEAYTNHVDPNSYLVALTSKNGVSWSREPALIYANPLGGSQDPCLLQLADGTLLCASYGWAFLKEEAKMKLKKPVFNAASATFLGGYVLRSADGGKSWQAPVYPPPVPDELNYSPYGNRIPAYNRGAMYEGKGGRIFWVVTASDRLPNNKKTSNYLYISDDKGRSWRLQGVVAKDESISFNETSVYETPRGEIVAFLRTAGLDDEACIARSSDGGKTFRWEKMGFKGHPFHALRLPDNRVLITYGYRHKPYGVRARILNADCSDYKTAPEIVLRTDGGSTDLGYPWSVQLDKKRVLVVYYYNTQNGPRHIAGSIMEIVPQRKTP</sequence>
<dbReference type="SUPFAM" id="SSF50939">
    <property type="entry name" value="Sialidases"/>
    <property type="match status" value="1"/>
</dbReference>
<feature type="domain" description="Sialidase" evidence="2">
    <location>
        <begin position="190"/>
        <end position="392"/>
    </location>
</feature>
<dbReference type="CDD" id="cd15482">
    <property type="entry name" value="Sialidase_non-viral"/>
    <property type="match status" value="1"/>
</dbReference>
<dbReference type="Gene3D" id="2.120.10.10">
    <property type="match status" value="1"/>
</dbReference>
<accession>A0A1G6J2J3</accession>
<reference evidence="4" key="1">
    <citation type="submission" date="2016-10" db="EMBL/GenBank/DDBJ databases">
        <authorList>
            <person name="Varghese N."/>
            <person name="Submissions S."/>
        </authorList>
    </citation>
    <scope>NUCLEOTIDE SEQUENCE [LARGE SCALE GENOMIC DNA]</scope>
    <source>
        <strain evidence="4">DSM 25811 / CCM 8410 / LMG 26954 / E90</strain>
    </source>
</reference>
<organism evidence="3 4">
    <name type="scientific">Niabella drilacis (strain DSM 25811 / CCM 8410 / CCUG 62505 / LMG 26954 / E90)</name>
    <dbReference type="NCBI Taxonomy" id="1285928"/>
    <lineage>
        <taxon>Bacteria</taxon>
        <taxon>Pseudomonadati</taxon>
        <taxon>Bacteroidota</taxon>
        <taxon>Chitinophagia</taxon>
        <taxon>Chitinophagales</taxon>
        <taxon>Chitinophagaceae</taxon>
        <taxon>Niabella</taxon>
    </lineage>
</organism>
<name>A0A1G6J2J3_NIADE</name>
<dbReference type="InterPro" id="IPR036278">
    <property type="entry name" value="Sialidase_sf"/>
</dbReference>
<keyword evidence="4" id="KW-1185">Reference proteome</keyword>
<gene>
    <name evidence="3" type="ORF">SAMN04487894_101398</name>
</gene>
<evidence type="ECO:0000313" key="3">
    <source>
        <dbReference type="EMBL" id="SDC12869.1"/>
    </source>
</evidence>
<evidence type="ECO:0000313" key="4">
    <source>
        <dbReference type="Proteomes" id="UP000198757"/>
    </source>
</evidence>
<dbReference type="AlphaFoldDB" id="A0A1G6J2J3"/>
<dbReference type="STRING" id="1285928.SAMN04487894_101398"/>
<dbReference type="Pfam" id="PF13088">
    <property type="entry name" value="BNR_2"/>
    <property type="match status" value="1"/>
</dbReference>
<dbReference type="OrthoDB" id="7294637at2"/>
<evidence type="ECO:0000259" key="2">
    <source>
        <dbReference type="Pfam" id="PF13088"/>
    </source>
</evidence>